<organism evidence="2 3">
    <name type="scientific">Toxocara canis</name>
    <name type="common">Canine roundworm</name>
    <dbReference type="NCBI Taxonomy" id="6265"/>
    <lineage>
        <taxon>Eukaryota</taxon>
        <taxon>Metazoa</taxon>
        <taxon>Ecdysozoa</taxon>
        <taxon>Nematoda</taxon>
        <taxon>Chromadorea</taxon>
        <taxon>Rhabditida</taxon>
        <taxon>Spirurina</taxon>
        <taxon>Ascaridomorpha</taxon>
        <taxon>Ascaridoidea</taxon>
        <taxon>Toxocaridae</taxon>
        <taxon>Toxocara</taxon>
    </lineage>
</organism>
<sequence length="109" mass="12322">MEPSVVAFHSIAMAQSVPPGDINTQPGQKIVFNAPYDDKHTYHIKVRRAKLRIFHLEGFSFGIRGAACISLEFCALLYYEMDLNKEQFFVSILTAHNHQITNADGRRIG</sequence>
<accession>A0A183VGQ4</accession>
<proteinExistence type="predicted"/>
<dbReference type="Gene3D" id="2.60.40.10">
    <property type="entry name" value="Immunoglobulins"/>
    <property type="match status" value="1"/>
</dbReference>
<reference evidence="3" key="1">
    <citation type="submission" date="2016-06" db="UniProtKB">
        <authorList>
            <consortium name="WormBaseParasite"/>
        </authorList>
    </citation>
    <scope>IDENTIFICATION</scope>
</reference>
<reference evidence="1 2" key="2">
    <citation type="submission" date="2018-11" db="EMBL/GenBank/DDBJ databases">
        <authorList>
            <consortium name="Pathogen Informatics"/>
        </authorList>
    </citation>
    <scope>NUCLEOTIDE SEQUENCE [LARGE SCALE GENOMIC DNA]</scope>
</reference>
<evidence type="ECO:0000313" key="1">
    <source>
        <dbReference type="EMBL" id="VDM51245.1"/>
    </source>
</evidence>
<evidence type="ECO:0000313" key="3">
    <source>
        <dbReference type="WBParaSite" id="TCNE_0001992801-mRNA-1"/>
    </source>
</evidence>
<gene>
    <name evidence="1" type="ORF">TCNE_LOCUS19924</name>
</gene>
<dbReference type="PANTHER" id="PTHR22920">
    <property type="entry name" value="MAJOR SPERM PROTEIN"/>
    <property type="match status" value="1"/>
</dbReference>
<evidence type="ECO:0000313" key="2">
    <source>
        <dbReference type="Proteomes" id="UP000050794"/>
    </source>
</evidence>
<name>A0A183VGQ4_TOXCA</name>
<dbReference type="AlphaFoldDB" id="A0A183VGQ4"/>
<protein>
    <submittedName>
        <fullName evidence="3">MSP domain-containing protein</fullName>
    </submittedName>
</protein>
<dbReference type="InterPro" id="IPR051155">
    <property type="entry name" value="Nematode_MSP"/>
</dbReference>
<dbReference type="PANTHER" id="PTHR22920:SF7">
    <property type="entry name" value="MSP DOMAIN-CONTAINING PROTEIN-RELATED"/>
    <property type="match status" value="1"/>
</dbReference>
<dbReference type="EMBL" id="UYWY01027762">
    <property type="protein sequence ID" value="VDM51245.1"/>
    <property type="molecule type" value="Genomic_DNA"/>
</dbReference>
<dbReference type="WBParaSite" id="TCNE_0001992801-mRNA-1">
    <property type="protein sequence ID" value="TCNE_0001992801-mRNA-1"/>
    <property type="gene ID" value="TCNE_0001992801"/>
</dbReference>
<dbReference type="InterPro" id="IPR013783">
    <property type="entry name" value="Ig-like_fold"/>
</dbReference>
<dbReference type="Proteomes" id="UP000050794">
    <property type="component" value="Unassembled WGS sequence"/>
</dbReference>
<keyword evidence="2" id="KW-1185">Reference proteome</keyword>